<dbReference type="PANTHER" id="PTHR10127:SF883">
    <property type="entry name" value="ZINC METALLOPROTEINASE NAS-8"/>
    <property type="match status" value="1"/>
</dbReference>
<keyword evidence="2" id="KW-0378">Hydrolase</keyword>
<dbReference type="GO" id="GO:0004222">
    <property type="term" value="F:metalloendopeptidase activity"/>
    <property type="evidence" value="ECO:0007669"/>
    <property type="project" value="UniProtKB-UniRule"/>
</dbReference>
<organism evidence="4 5">
    <name type="scientific">Panagrolaimus davidi</name>
    <dbReference type="NCBI Taxonomy" id="227884"/>
    <lineage>
        <taxon>Eukaryota</taxon>
        <taxon>Metazoa</taxon>
        <taxon>Ecdysozoa</taxon>
        <taxon>Nematoda</taxon>
        <taxon>Chromadorea</taxon>
        <taxon>Rhabditida</taxon>
        <taxon>Tylenchina</taxon>
        <taxon>Panagrolaimomorpha</taxon>
        <taxon>Panagrolaimoidea</taxon>
        <taxon>Panagrolaimidae</taxon>
        <taxon>Panagrolaimus</taxon>
    </lineage>
</organism>
<dbReference type="InterPro" id="IPR024079">
    <property type="entry name" value="MetalloPept_cat_dom_sf"/>
</dbReference>
<feature type="domain" description="Peptidase M12A" evidence="3">
    <location>
        <begin position="1"/>
        <end position="102"/>
    </location>
</feature>
<dbReference type="PANTHER" id="PTHR10127">
    <property type="entry name" value="DISCOIDIN, CUB, EGF, LAMININ , AND ZINC METALLOPROTEASE DOMAIN CONTAINING"/>
    <property type="match status" value="1"/>
</dbReference>
<dbReference type="PRINTS" id="PR00480">
    <property type="entry name" value="ASTACIN"/>
</dbReference>
<evidence type="ECO:0000259" key="3">
    <source>
        <dbReference type="PROSITE" id="PS51864"/>
    </source>
</evidence>
<reference evidence="5" key="1">
    <citation type="submission" date="2022-11" db="UniProtKB">
        <authorList>
            <consortium name="WormBaseParasite"/>
        </authorList>
    </citation>
    <scope>IDENTIFICATION</scope>
</reference>
<name>A0A914PTF2_9BILA</name>
<keyword evidence="2" id="KW-0645">Protease</keyword>
<dbReference type="EC" id="3.4.24.-" evidence="2"/>
<evidence type="ECO:0000256" key="2">
    <source>
        <dbReference type="RuleBase" id="RU361183"/>
    </source>
</evidence>
<dbReference type="Pfam" id="PF01400">
    <property type="entry name" value="Astacin"/>
    <property type="match status" value="1"/>
</dbReference>
<comment type="cofactor">
    <cofactor evidence="2">
        <name>Zn(2+)</name>
        <dbReference type="ChEBI" id="CHEBI:29105"/>
    </cofactor>
    <text evidence="2">Binds 1 zinc ion per subunit.</text>
</comment>
<sequence>MHSVGFYHEHERWDRDKFIQIMWHNIDRDAYDQFGKVDLTESSYYGQPYDYQSIMHYDSMAFSKNGFETLIARTPEMTAVIGSAIDFSPVDLVKIRQMYQCPV</sequence>
<keyword evidence="2" id="KW-0862">Zinc</keyword>
<evidence type="ECO:0000313" key="4">
    <source>
        <dbReference type="Proteomes" id="UP000887578"/>
    </source>
</evidence>
<dbReference type="WBParaSite" id="PDA_v2.g21973.t1">
    <property type="protein sequence ID" value="PDA_v2.g21973.t1"/>
    <property type="gene ID" value="PDA_v2.g21973"/>
</dbReference>
<keyword evidence="4" id="KW-1185">Reference proteome</keyword>
<dbReference type="GO" id="GO:0046872">
    <property type="term" value="F:metal ion binding"/>
    <property type="evidence" value="ECO:0007669"/>
    <property type="project" value="UniProtKB-KW"/>
</dbReference>
<dbReference type="Gene3D" id="3.40.390.10">
    <property type="entry name" value="Collagenase (Catalytic Domain)"/>
    <property type="match status" value="1"/>
</dbReference>
<accession>A0A914PTF2</accession>
<dbReference type="InterPro" id="IPR001506">
    <property type="entry name" value="Peptidase_M12A"/>
</dbReference>
<dbReference type="Proteomes" id="UP000887578">
    <property type="component" value="Unplaced"/>
</dbReference>
<dbReference type="SUPFAM" id="SSF55486">
    <property type="entry name" value="Metalloproteases ('zincins'), catalytic domain"/>
    <property type="match status" value="1"/>
</dbReference>
<dbReference type="AlphaFoldDB" id="A0A914PTF2"/>
<proteinExistence type="predicted"/>
<evidence type="ECO:0000313" key="5">
    <source>
        <dbReference type="WBParaSite" id="PDA_v2.g21973.t1"/>
    </source>
</evidence>
<evidence type="ECO:0000256" key="1">
    <source>
        <dbReference type="PROSITE-ProRule" id="PRU01211"/>
    </source>
</evidence>
<comment type="caution">
    <text evidence="1">Lacks conserved residue(s) required for the propagation of feature annotation.</text>
</comment>
<dbReference type="PROSITE" id="PS51864">
    <property type="entry name" value="ASTACIN"/>
    <property type="match status" value="1"/>
</dbReference>
<keyword evidence="2" id="KW-0479">Metal-binding</keyword>
<protein>
    <recommendedName>
        <fullName evidence="2">Metalloendopeptidase</fullName>
        <ecNumber evidence="2">3.4.24.-</ecNumber>
    </recommendedName>
</protein>
<keyword evidence="2" id="KW-0482">Metalloprotease</keyword>
<dbReference type="GO" id="GO:0006508">
    <property type="term" value="P:proteolysis"/>
    <property type="evidence" value="ECO:0007669"/>
    <property type="project" value="UniProtKB-KW"/>
</dbReference>